<protein>
    <submittedName>
        <fullName evidence="6">Crp/Fnr family transcriptional regulator</fullName>
    </submittedName>
</protein>
<feature type="domain" description="HTH crp-type" evidence="5">
    <location>
        <begin position="146"/>
        <end position="219"/>
    </location>
</feature>
<evidence type="ECO:0000256" key="2">
    <source>
        <dbReference type="ARBA" id="ARBA00023125"/>
    </source>
</evidence>
<dbReference type="PROSITE" id="PS51063">
    <property type="entry name" value="HTH_CRP_2"/>
    <property type="match status" value="1"/>
</dbReference>
<dbReference type="SMART" id="SM00419">
    <property type="entry name" value="HTH_CRP"/>
    <property type="match status" value="1"/>
</dbReference>
<dbReference type="InterPro" id="IPR014710">
    <property type="entry name" value="RmlC-like_jellyroll"/>
</dbReference>
<dbReference type="AlphaFoldDB" id="A0AAW6U578"/>
<name>A0AAW6U578_9MOLU</name>
<gene>
    <name evidence="6" type="ORF">QJ521_05720</name>
</gene>
<evidence type="ECO:0000256" key="1">
    <source>
        <dbReference type="ARBA" id="ARBA00023015"/>
    </source>
</evidence>
<evidence type="ECO:0000313" key="7">
    <source>
        <dbReference type="Proteomes" id="UP001431532"/>
    </source>
</evidence>
<dbReference type="InterPro" id="IPR000595">
    <property type="entry name" value="cNMP-bd_dom"/>
</dbReference>
<dbReference type="GO" id="GO:0003677">
    <property type="term" value="F:DNA binding"/>
    <property type="evidence" value="ECO:0007669"/>
    <property type="project" value="UniProtKB-KW"/>
</dbReference>
<dbReference type="Gene3D" id="2.60.120.10">
    <property type="entry name" value="Jelly Rolls"/>
    <property type="match status" value="1"/>
</dbReference>
<dbReference type="InterPro" id="IPR036390">
    <property type="entry name" value="WH_DNA-bd_sf"/>
</dbReference>
<sequence length="231" mass="26839">MQKLWYLSRVKMFDGLDHKDMQYIHKITKMSTIPKETIVQTPYNQSQGVFLVKEGKLRLYQLSEDGKQYTLGIIGSGNTFGNTSLLSFGTQDVYIETLEDTLICRFDQENLETFLMSKPDLLVKILRDLGKKIQEQNKMLEQLALYSIRDRIIYWLRKLAVDYGQDEKDYVSIDLHLSHQELANMIGATRESVSVTLKELAREGIIVSGRLKISIKKNELKEFEQNYEISK</sequence>
<dbReference type="Pfam" id="PF00027">
    <property type="entry name" value="cNMP_binding"/>
    <property type="match status" value="1"/>
</dbReference>
<proteinExistence type="predicted"/>
<dbReference type="InterPro" id="IPR036388">
    <property type="entry name" value="WH-like_DNA-bd_sf"/>
</dbReference>
<organism evidence="6 7">
    <name type="scientific">Peloplasma aerotolerans</name>
    <dbReference type="NCBI Taxonomy" id="3044389"/>
    <lineage>
        <taxon>Bacteria</taxon>
        <taxon>Bacillati</taxon>
        <taxon>Mycoplasmatota</taxon>
        <taxon>Mollicutes</taxon>
        <taxon>Acholeplasmatales</taxon>
        <taxon>Acholeplasmataceae</taxon>
        <taxon>Peloplasma</taxon>
    </lineage>
</organism>
<evidence type="ECO:0000259" key="5">
    <source>
        <dbReference type="PROSITE" id="PS51063"/>
    </source>
</evidence>
<dbReference type="PANTHER" id="PTHR24567:SF74">
    <property type="entry name" value="HTH-TYPE TRANSCRIPTIONAL REGULATOR ARCR"/>
    <property type="match status" value="1"/>
</dbReference>
<keyword evidence="2" id="KW-0238">DNA-binding</keyword>
<comment type="caution">
    <text evidence="6">The sequence shown here is derived from an EMBL/GenBank/DDBJ whole genome shotgun (WGS) entry which is preliminary data.</text>
</comment>
<feature type="domain" description="Cyclic nucleotide-binding" evidence="4">
    <location>
        <begin position="12"/>
        <end position="132"/>
    </location>
</feature>
<evidence type="ECO:0000256" key="3">
    <source>
        <dbReference type="ARBA" id="ARBA00023163"/>
    </source>
</evidence>
<dbReference type="CDD" id="cd00092">
    <property type="entry name" value="HTH_CRP"/>
    <property type="match status" value="1"/>
</dbReference>
<dbReference type="Pfam" id="PF13545">
    <property type="entry name" value="HTH_Crp_2"/>
    <property type="match status" value="1"/>
</dbReference>
<dbReference type="GO" id="GO:0003700">
    <property type="term" value="F:DNA-binding transcription factor activity"/>
    <property type="evidence" value="ECO:0007669"/>
    <property type="project" value="TreeGrafter"/>
</dbReference>
<dbReference type="SUPFAM" id="SSF46785">
    <property type="entry name" value="Winged helix' DNA-binding domain"/>
    <property type="match status" value="1"/>
</dbReference>
<dbReference type="CDD" id="cd00038">
    <property type="entry name" value="CAP_ED"/>
    <property type="match status" value="1"/>
</dbReference>
<dbReference type="PROSITE" id="PS50042">
    <property type="entry name" value="CNMP_BINDING_3"/>
    <property type="match status" value="1"/>
</dbReference>
<reference evidence="6" key="1">
    <citation type="submission" date="2023-05" db="EMBL/GenBank/DDBJ databases">
        <title>Mariniplasma microaerophilum sp. nov., a novel anaerobic mollicute isolated from terrestrial mud volcano, Taman Peninsula, Russia.</title>
        <authorList>
            <person name="Khomyakova M.A."/>
            <person name="Merkel A.Y."/>
            <person name="Slobodkin A.I."/>
        </authorList>
    </citation>
    <scope>NUCLEOTIDE SEQUENCE</scope>
    <source>
        <strain evidence="6">M4Ah</strain>
    </source>
</reference>
<dbReference type="InterPro" id="IPR050397">
    <property type="entry name" value="Env_Response_Regulators"/>
</dbReference>
<evidence type="ECO:0000259" key="4">
    <source>
        <dbReference type="PROSITE" id="PS50042"/>
    </source>
</evidence>
<dbReference type="EMBL" id="JASCXW010000016">
    <property type="protein sequence ID" value="MDI6453052.1"/>
    <property type="molecule type" value="Genomic_DNA"/>
</dbReference>
<dbReference type="SUPFAM" id="SSF51206">
    <property type="entry name" value="cAMP-binding domain-like"/>
    <property type="match status" value="1"/>
</dbReference>
<keyword evidence="1" id="KW-0805">Transcription regulation</keyword>
<keyword evidence="3" id="KW-0804">Transcription</keyword>
<accession>A0AAW6U578</accession>
<dbReference type="InterPro" id="IPR012318">
    <property type="entry name" value="HTH_CRP"/>
</dbReference>
<dbReference type="PRINTS" id="PR00034">
    <property type="entry name" value="HTHCRP"/>
</dbReference>
<dbReference type="RefSeq" id="WP_282839481.1">
    <property type="nucleotide sequence ID" value="NZ_JASCXW010000016.1"/>
</dbReference>
<dbReference type="InterPro" id="IPR018490">
    <property type="entry name" value="cNMP-bd_dom_sf"/>
</dbReference>
<dbReference type="PANTHER" id="PTHR24567">
    <property type="entry name" value="CRP FAMILY TRANSCRIPTIONAL REGULATORY PROTEIN"/>
    <property type="match status" value="1"/>
</dbReference>
<dbReference type="Proteomes" id="UP001431532">
    <property type="component" value="Unassembled WGS sequence"/>
</dbReference>
<keyword evidence="7" id="KW-1185">Reference proteome</keyword>
<dbReference type="GO" id="GO:0005829">
    <property type="term" value="C:cytosol"/>
    <property type="evidence" value="ECO:0007669"/>
    <property type="project" value="TreeGrafter"/>
</dbReference>
<dbReference type="Gene3D" id="1.10.10.10">
    <property type="entry name" value="Winged helix-like DNA-binding domain superfamily/Winged helix DNA-binding domain"/>
    <property type="match status" value="1"/>
</dbReference>
<evidence type="ECO:0000313" key="6">
    <source>
        <dbReference type="EMBL" id="MDI6453052.1"/>
    </source>
</evidence>